<protein>
    <recommendedName>
        <fullName evidence="1">AB hydrolase-1 domain-containing protein</fullName>
    </recommendedName>
</protein>
<sequence length="388" mass="43128">MVSISFSSLVDNLRHSLISKPWITLLRSPRRTQASQATTVRVLYPRFLKNPSSGVILDRYDTTTLSSTTPSSTTTHISSQRNNPIEWMPVTPHYRAPRAPIVLCHGLYGFDKWGPASFPMLQVRYWGGIEETLAKLGAKVIVTKVPRTGSVWERSQELHAILKAVLSGSQVNFVAHSMGGLDCRCLLSHIHNRPYHVQSLTTIATPHRGSPLMDWFRDHVGVGVRFATAAAAAAAAAATASSSSSPTASSEKRRYANYLLDPVIQMLDTPAYANLTTDYCQNHFNPSTPDDPSVAYYSYGAHTRIPPWTLLGWTQQVVGEKEGPNDGIVSVDSAKWGTYIKTLNANHWELNGQRPKWRSSFPSLSEKPFFDSSEFYVELADHLYQQGH</sequence>
<proteinExistence type="predicted"/>
<organism evidence="2">
    <name type="scientific">Lichtheimia ramosa</name>
    <dbReference type="NCBI Taxonomy" id="688394"/>
    <lineage>
        <taxon>Eukaryota</taxon>
        <taxon>Fungi</taxon>
        <taxon>Fungi incertae sedis</taxon>
        <taxon>Mucoromycota</taxon>
        <taxon>Mucoromycotina</taxon>
        <taxon>Mucoromycetes</taxon>
        <taxon>Mucorales</taxon>
        <taxon>Lichtheimiaceae</taxon>
        <taxon>Lichtheimia</taxon>
    </lineage>
</organism>
<accession>A0A077X2D5</accession>
<dbReference type="InterPro" id="IPR029058">
    <property type="entry name" value="AB_hydrolase_fold"/>
</dbReference>
<dbReference type="Pfam" id="PF00561">
    <property type="entry name" value="Abhydrolase_1"/>
    <property type="match status" value="1"/>
</dbReference>
<dbReference type="SUPFAM" id="SSF53474">
    <property type="entry name" value="alpha/beta-Hydrolases"/>
    <property type="match status" value="1"/>
</dbReference>
<feature type="domain" description="AB hydrolase-1" evidence="1">
    <location>
        <begin position="100"/>
        <end position="286"/>
    </location>
</feature>
<dbReference type="OrthoDB" id="5592486at2759"/>
<dbReference type="Gene3D" id="3.40.50.1820">
    <property type="entry name" value="alpha/beta hydrolase"/>
    <property type="match status" value="1"/>
</dbReference>
<dbReference type="InterPro" id="IPR000073">
    <property type="entry name" value="AB_hydrolase_1"/>
</dbReference>
<dbReference type="PANTHER" id="PTHR11440">
    <property type="entry name" value="LECITHIN-CHOLESTEROL ACYLTRANSFERASE-RELATED"/>
    <property type="match status" value="1"/>
</dbReference>
<gene>
    <name evidence="2" type="ORF">LRAMOSA05815</name>
</gene>
<dbReference type="EMBL" id="LK023379">
    <property type="protein sequence ID" value="CDS13639.1"/>
    <property type="molecule type" value="Genomic_DNA"/>
</dbReference>
<dbReference type="AlphaFoldDB" id="A0A077X2D5"/>
<evidence type="ECO:0000259" key="1">
    <source>
        <dbReference type="Pfam" id="PF00561"/>
    </source>
</evidence>
<evidence type="ECO:0000313" key="2">
    <source>
        <dbReference type="EMBL" id="CDS13639.1"/>
    </source>
</evidence>
<name>A0A077X2D5_9FUNG</name>
<reference evidence="2" key="1">
    <citation type="journal article" date="2014" name="Genome Announc.">
        <title>De novo whole-genome sequence and genome annotation of Lichtheimia ramosa.</title>
        <authorList>
            <person name="Linde J."/>
            <person name="Schwartze V."/>
            <person name="Binder U."/>
            <person name="Lass-Florl C."/>
            <person name="Voigt K."/>
            <person name="Horn F."/>
        </authorList>
    </citation>
    <scope>NUCLEOTIDE SEQUENCE</scope>
    <source>
        <strain evidence="2">JMRC FSU:6197</strain>
    </source>
</reference>